<evidence type="ECO:0000313" key="3">
    <source>
        <dbReference type="Proteomes" id="UP000009097"/>
    </source>
</evidence>
<proteinExistence type="predicted"/>
<dbReference type="RefSeq" id="XP_018237114.1">
    <property type="nucleotide sequence ID" value="XM_018398595.1"/>
</dbReference>
<accession>A0A0J9UI10</accession>
<organism evidence="2 3">
    <name type="scientific">Fusarium oxysporum f. sp. lycopersici (strain 4287 / CBS 123668 / FGSC 9935 / NRRL 34936)</name>
    <name type="common">Fusarium vascular wilt of tomato</name>
    <dbReference type="NCBI Taxonomy" id="426428"/>
    <lineage>
        <taxon>Eukaryota</taxon>
        <taxon>Fungi</taxon>
        <taxon>Dikarya</taxon>
        <taxon>Ascomycota</taxon>
        <taxon>Pezizomycotina</taxon>
        <taxon>Sordariomycetes</taxon>
        <taxon>Hypocreomycetidae</taxon>
        <taxon>Hypocreales</taxon>
        <taxon>Nectriaceae</taxon>
        <taxon>Fusarium</taxon>
        <taxon>Fusarium oxysporum species complex</taxon>
    </lineage>
</organism>
<dbReference type="AlphaFoldDB" id="A0A0J9UI10"/>
<evidence type="ECO:0000256" key="1">
    <source>
        <dbReference type="SAM" id="MobiDB-lite"/>
    </source>
</evidence>
<protein>
    <submittedName>
        <fullName evidence="2">Uncharacterized protein</fullName>
    </submittedName>
</protein>
<sequence length="102" mass="11581">MYMHVGLCADTTDYRQDGNWHSAPSITRVYPTSARRRTSSQRCCSRTTPRDPCHRRGTNHTLADSAITNTKESLICRRVRAEKHPTRDPDSCDSQCISLSQV</sequence>
<dbReference type="EMBL" id="DS231698">
    <property type="protein sequence ID" value="KNA99068.1"/>
    <property type="molecule type" value="Genomic_DNA"/>
</dbReference>
<dbReference type="GeneID" id="28959207"/>
<evidence type="ECO:0000313" key="2">
    <source>
        <dbReference type="EMBL" id="KNA99068.1"/>
    </source>
</evidence>
<name>A0A0J9UI10_FUSO4</name>
<feature type="region of interest" description="Disordered" evidence="1">
    <location>
        <begin position="40"/>
        <end position="59"/>
    </location>
</feature>
<dbReference type="KEGG" id="fox:FOXG_18501"/>
<reference evidence="2" key="1">
    <citation type="submission" date="2007-04" db="EMBL/GenBank/DDBJ databases">
        <authorList>
            <consortium name="The Broad Institute Genome Sequencing Platform"/>
            <person name="Birren B."/>
            <person name="Lander E."/>
            <person name="Galagan J."/>
            <person name="Nusbaum C."/>
            <person name="Devon K."/>
            <person name="Ma L.-J."/>
            <person name="Jaffe D."/>
            <person name="Butler J."/>
            <person name="Alvarez P."/>
            <person name="Gnerre S."/>
            <person name="Grabherr M."/>
            <person name="Kleber M."/>
            <person name="Mauceli E."/>
            <person name="Brockman W."/>
            <person name="MacCallum I.A."/>
            <person name="Young S."/>
            <person name="LaButti K."/>
            <person name="DeCaprio D."/>
            <person name="Crawford M."/>
            <person name="Koehrsen M."/>
            <person name="Engels R."/>
            <person name="Montgomery P."/>
            <person name="Pearson M."/>
            <person name="Howarth C."/>
            <person name="Larson L."/>
            <person name="White J."/>
            <person name="O'Leary S."/>
            <person name="Kodira C."/>
            <person name="Zeng Q."/>
            <person name="Yandava C."/>
            <person name="Alvarado L."/>
            <person name="Kistler C."/>
            <person name="Shim W.-B."/>
            <person name="Kang S."/>
            <person name="Woloshuk C."/>
        </authorList>
    </citation>
    <scope>NUCLEOTIDE SEQUENCE</scope>
    <source>
        <strain evidence="2">4287</strain>
    </source>
</reference>
<dbReference type="VEuPathDB" id="FungiDB:FOXG_18501"/>
<dbReference type="Proteomes" id="UP000009097">
    <property type="component" value="Unassembled WGS sequence"/>
</dbReference>
<reference evidence="2" key="2">
    <citation type="journal article" date="2010" name="Nature">
        <title>Comparative genomics reveals mobile pathogenicity chromosomes in Fusarium.</title>
        <authorList>
            <person name="Ma L.J."/>
            <person name="van der Does H.C."/>
            <person name="Borkovich K.A."/>
            <person name="Coleman J.J."/>
            <person name="Daboussi M.J."/>
            <person name="Di Pietro A."/>
            <person name="Dufresne M."/>
            <person name="Freitag M."/>
            <person name="Grabherr M."/>
            <person name="Henrissat B."/>
            <person name="Houterman P.M."/>
            <person name="Kang S."/>
            <person name="Shim W.B."/>
            <person name="Woloshuk C."/>
            <person name="Xie X."/>
            <person name="Xu J.R."/>
            <person name="Antoniw J."/>
            <person name="Baker S.E."/>
            <person name="Bluhm B.H."/>
            <person name="Breakspear A."/>
            <person name="Brown D.W."/>
            <person name="Butchko R.A."/>
            <person name="Chapman S."/>
            <person name="Coulson R."/>
            <person name="Coutinho P.M."/>
            <person name="Danchin E.G."/>
            <person name="Diener A."/>
            <person name="Gale L.R."/>
            <person name="Gardiner D.M."/>
            <person name="Goff S."/>
            <person name="Hammond-Kosack K.E."/>
            <person name="Hilburn K."/>
            <person name="Hua-Van A."/>
            <person name="Jonkers W."/>
            <person name="Kazan K."/>
            <person name="Kodira C.D."/>
            <person name="Koehrsen M."/>
            <person name="Kumar L."/>
            <person name="Lee Y.H."/>
            <person name="Li L."/>
            <person name="Manners J.M."/>
            <person name="Miranda-Saavedra D."/>
            <person name="Mukherjee M."/>
            <person name="Park G."/>
            <person name="Park J."/>
            <person name="Park S.Y."/>
            <person name="Proctor R.H."/>
            <person name="Regev A."/>
            <person name="Ruiz-Roldan M.C."/>
            <person name="Sain D."/>
            <person name="Sakthikumar S."/>
            <person name="Sykes S."/>
            <person name="Schwartz D.C."/>
            <person name="Turgeon B.G."/>
            <person name="Wapinski I."/>
            <person name="Yoder O."/>
            <person name="Young S."/>
            <person name="Zeng Q."/>
            <person name="Zhou S."/>
            <person name="Galagan J."/>
            <person name="Cuomo C.A."/>
            <person name="Kistler H.C."/>
            <person name="Rep M."/>
        </authorList>
    </citation>
    <scope>NUCLEOTIDE SEQUENCE [LARGE SCALE GENOMIC DNA]</scope>
    <source>
        <strain evidence="2">4287</strain>
    </source>
</reference>
<gene>
    <name evidence="2" type="ORF">FOXG_18501</name>
</gene>